<dbReference type="GO" id="GO:0005524">
    <property type="term" value="F:ATP binding"/>
    <property type="evidence" value="ECO:0007669"/>
    <property type="project" value="UniProtKB-KW"/>
</dbReference>
<comment type="caution">
    <text evidence="1">The sequence shown here is derived from an EMBL/GenBank/DDBJ whole genome shotgun (WGS) entry which is preliminary data.</text>
</comment>
<name>T2JUI5_CROWT</name>
<protein>
    <submittedName>
        <fullName evidence="1">Branched-chain amino acid transport ATP-binding protein LivF (TC 3.A.1.4.1)</fullName>
    </submittedName>
</protein>
<proteinExistence type="predicted"/>
<dbReference type="AlphaFoldDB" id="T2JUI5"/>
<reference evidence="1 2" key="2">
    <citation type="submission" date="2013-09" db="EMBL/GenBank/DDBJ databases">
        <title>Whole genome comparison of six Crocosphaera watsonii strains with differing phenotypes.</title>
        <authorList>
            <person name="Bench S.R."/>
            <person name="Heller P."/>
            <person name="Frank I."/>
            <person name="Arciniega M."/>
            <person name="Shilova I.N."/>
            <person name="Zehr J.P."/>
        </authorList>
    </citation>
    <scope>NUCLEOTIDE SEQUENCE [LARGE SCALE GENOMIC DNA]</scope>
    <source>
        <strain evidence="1 2">WH 0402</strain>
    </source>
</reference>
<dbReference type="EMBL" id="CAQN01000987">
    <property type="protein sequence ID" value="CCQ69483.1"/>
    <property type="molecule type" value="Genomic_DNA"/>
</dbReference>
<keyword evidence="1" id="KW-0067">ATP-binding</keyword>
<keyword evidence="1" id="KW-0547">Nucleotide-binding</keyword>
<evidence type="ECO:0000313" key="2">
    <source>
        <dbReference type="Proteomes" id="UP000018130"/>
    </source>
</evidence>
<dbReference type="Proteomes" id="UP000018130">
    <property type="component" value="Unassembled WGS sequence"/>
</dbReference>
<evidence type="ECO:0000313" key="1">
    <source>
        <dbReference type="EMBL" id="CCQ69483.1"/>
    </source>
</evidence>
<reference evidence="1 2" key="1">
    <citation type="submission" date="2013-01" db="EMBL/GenBank/DDBJ databases">
        <authorList>
            <person name="Bench S."/>
        </authorList>
    </citation>
    <scope>NUCLEOTIDE SEQUENCE [LARGE SCALE GENOMIC DNA]</scope>
    <source>
        <strain evidence="1 2">WH 0402</strain>
    </source>
</reference>
<gene>
    <name evidence="1" type="ORF">CWATWH0402_2974</name>
</gene>
<sequence>MEQNAKKALMMADRAYVLENGCDRFEGTGQELLNDPKVAQLYLGAAYQE</sequence>
<accession>T2JUI5</accession>
<organism evidence="1 2">
    <name type="scientific">Crocosphaera watsonii WH 0402</name>
    <dbReference type="NCBI Taxonomy" id="1284629"/>
    <lineage>
        <taxon>Bacteria</taxon>
        <taxon>Bacillati</taxon>
        <taxon>Cyanobacteriota</taxon>
        <taxon>Cyanophyceae</taxon>
        <taxon>Oscillatoriophycideae</taxon>
        <taxon>Chroococcales</taxon>
        <taxon>Aphanothecaceae</taxon>
        <taxon>Crocosphaera</taxon>
    </lineage>
</organism>